<protein>
    <submittedName>
        <fullName evidence="1">Uncharacterized protein</fullName>
    </submittedName>
</protein>
<reference evidence="1" key="2">
    <citation type="journal article" date="2015" name="Genome Biol. Evol.">
        <title>Complete Genome Sequence and Transcriptomic Analysis of the Novel Pathogen Elizabethkingia anophelis in Response to Oxidative Stress.</title>
        <authorList>
            <person name="Li Y."/>
            <person name="Liu Y."/>
            <person name="Chew S.C."/>
            <person name="Tay M."/>
            <person name="Salido M.M."/>
            <person name="Teo J."/>
            <person name="Lauro F.M."/>
            <person name="Givskov M."/>
            <person name="Yang L."/>
        </authorList>
    </citation>
    <scope>NUCLEOTIDE SEQUENCE</scope>
    <source>
        <strain evidence="1">NUHP1</strain>
    </source>
</reference>
<name>A0A077E8B9_9FLAO</name>
<dbReference type="HOGENOM" id="CLU_3117369_0_0_10"/>
<proteinExistence type="predicted"/>
<dbReference type="STRING" id="1338011.BD94_0082"/>
<dbReference type="EMBL" id="CP007547">
    <property type="protein sequence ID" value="AIL43857.1"/>
    <property type="molecule type" value="Genomic_DNA"/>
</dbReference>
<sequence length="50" mass="5272">MAVKSANISLGNILISSIISSQNNVSSASSTTIHILAYLSFFDHALHIAL</sequence>
<accession>A0A077E8B9</accession>
<gene>
    <name evidence="1" type="ORF">BD94_0082</name>
</gene>
<dbReference type="KEGG" id="eao:BD94_0082"/>
<dbReference type="Proteomes" id="UP000028933">
    <property type="component" value="Chromosome"/>
</dbReference>
<evidence type="ECO:0000313" key="1">
    <source>
        <dbReference type="EMBL" id="AIL43857.1"/>
    </source>
</evidence>
<evidence type="ECO:0000313" key="2">
    <source>
        <dbReference type="Proteomes" id="UP000028933"/>
    </source>
</evidence>
<reference evidence="1" key="1">
    <citation type="journal article" date="2013" name="Lancet">
        <title>First case of E anophelis outbreak in an intensive-care unit.</title>
        <authorList>
            <person name="Teo J."/>
            <person name="Tan S.Y."/>
            <person name="Tay M."/>
            <person name="Ding Y."/>
            <person name="Kjelleberg S."/>
            <person name="Givskov M."/>
            <person name="Lin R.T."/>
            <person name="Yang L."/>
        </authorList>
    </citation>
    <scope>NUCLEOTIDE SEQUENCE [LARGE SCALE GENOMIC DNA]</scope>
    <source>
        <strain evidence="1">NUHP1</strain>
    </source>
</reference>
<dbReference type="AlphaFoldDB" id="A0A077E8B9"/>
<organism evidence="1 2">
    <name type="scientific">Elizabethkingia anophelis NUHP1</name>
    <dbReference type="NCBI Taxonomy" id="1338011"/>
    <lineage>
        <taxon>Bacteria</taxon>
        <taxon>Pseudomonadati</taxon>
        <taxon>Bacteroidota</taxon>
        <taxon>Flavobacteriia</taxon>
        <taxon>Flavobacteriales</taxon>
        <taxon>Weeksellaceae</taxon>
        <taxon>Elizabethkingia</taxon>
    </lineage>
</organism>